<dbReference type="Proteomes" id="UP001162972">
    <property type="component" value="Chromosome 4"/>
</dbReference>
<name>A0AAD6NQU9_9ROSI</name>
<accession>A0AAD6NQU9</accession>
<proteinExistence type="predicted"/>
<protein>
    <submittedName>
        <fullName evidence="1">Uncharacterized protein</fullName>
    </submittedName>
</protein>
<gene>
    <name evidence="1" type="ORF">OIU84_014239</name>
</gene>
<evidence type="ECO:0000313" key="2">
    <source>
        <dbReference type="Proteomes" id="UP001162972"/>
    </source>
</evidence>
<evidence type="ECO:0000313" key="1">
    <source>
        <dbReference type="EMBL" id="KAJ6402117.1"/>
    </source>
</evidence>
<reference evidence="1 2" key="1">
    <citation type="journal article" date="2023" name="Int. J. Mol. Sci.">
        <title>De Novo Assembly and Annotation of 11 Diverse Shrub Willow (Salix) Genomes Reveals Novel Gene Organization in Sex-Linked Regions.</title>
        <authorList>
            <person name="Hyden B."/>
            <person name="Feng K."/>
            <person name="Yates T.B."/>
            <person name="Jawdy S."/>
            <person name="Cereghino C."/>
            <person name="Smart L.B."/>
            <person name="Muchero W."/>
        </authorList>
    </citation>
    <scope>NUCLEOTIDE SEQUENCE [LARGE SCALE GENOMIC DNA]</scope>
    <source>
        <tissue evidence="1">Shoot tip</tissue>
    </source>
</reference>
<dbReference type="EMBL" id="JAPFFJ010000018">
    <property type="protein sequence ID" value="KAJ6402117.1"/>
    <property type="molecule type" value="Genomic_DNA"/>
</dbReference>
<organism evidence="1 2">
    <name type="scientific">Salix udensis</name>
    <dbReference type="NCBI Taxonomy" id="889485"/>
    <lineage>
        <taxon>Eukaryota</taxon>
        <taxon>Viridiplantae</taxon>
        <taxon>Streptophyta</taxon>
        <taxon>Embryophyta</taxon>
        <taxon>Tracheophyta</taxon>
        <taxon>Spermatophyta</taxon>
        <taxon>Magnoliopsida</taxon>
        <taxon>eudicotyledons</taxon>
        <taxon>Gunneridae</taxon>
        <taxon>Pentapetalae</taxon>
        <taxon>rosids</taxon>
        <taxon>fabids</taxon>
        <taxon>Malpighiales</taxon>
        <taxon>Salicaceae</taxon>
        <taxon>Saliceae</taxon>
        <taxon>Salix</taxon>
    </lineage>
</organism>
<keyword evidence="2" id="KW-1185">Reference proteome</keyword>
<sequence>MELISSSMLSPTTLPFVPSVSWDLRDGKANKKEDIGGSLHLQSRRSFCAFLPVFRSKI</sequence>
<comment type="caution">
    <text evidence="1">The sequence shown here is derived from an EMBL/GenBank/DDBJ whole genome shotgun (WGS) entry which is preliminary data.</text>
</comment>
<dbReference type="AlphaFoldDB" id="A0AAD6NQU9"/>